<dbReference type="PANTHER" id="PTHR43357">
    <property type="entry name" value="INNER MEMBRANE ABC TRANSPORTER PERMEASE PROTEIN YDCV"/>
    <property type="match status" value="1"/>
</dbReference>
<feature type="transmembrane region" description="Helical" evidence="8">
    <location>
        <begin position="7"/>
        <end position="31"/>
    </location>
</feature>
<evidence type="ECO:0000256" key="3">
    <source>
        <dbReference type="ARBA" id="ARBA00022475"/>
    </source>
</evidence>
<protein>
    <submittedName>
        <fullName evidence="10">ABC transporter permease</fullName>
    </submittedName>
</protein>
<accession>A0A5C8PMK0</accession>
<comment type="similarity">
    <text evidence="8">Belongs to the binding-protein-dependent transport system permease family.</text>
</comment>
<dbReference type="PROSITE" id="PS50928">
    <property type="entry name" value="ABC_TM1"/>
    <property type="match status" value="1"/>
</dbReference>
<feature type="transmembrane region" description="Helical" evidence="8">
    <location>
        <begin position="68"/>
        <end position="88"/>
    </location>
</feature>
<keyword evidence="3" id="KW-1003">Cell membrane</keyword>
<reference evidence="10 11" key="1">
    <citation type="submission" date="2019-06" db="EMBL/GenBank/DDBJ databases">
        <title>New taxonomy in bacterial strain CC-CFT640, isolated from vineyard.</title>
        <authorList>
            <person name="Lin S.-Y."/>
            <person name="Tsai C.-F."/>
            <person name="Young C.-C."/>
        </authorList>
    </citation>
    <scope>NUCLEOTIDE SEQUENCE [LARGE SCALE GENOMIC DNA]</scope>
    <source>
        <strain evidence="10 11">CC-CFT640</strain>
    </source>
</reference>
<feature type="transmembrane region" description="Helical" evidence="8">
    <location>
        <begin position="100"/>
        <end position="121"/>
    </location>
</feature>
<dbReference type="PANTHER" id="PTHR43357:SF4">
    <property type="entry name" value="INNER MEMBRANE ABC TRANSPORTER PERMEASE PROTEIN YDCV"/>
    <property type="match status" value="1"/>
</dbReference>
<dbReference type="AlphaFoldDB" id="A0A5C8PMK0"/>
<dbReference type="CDD" id="cd06261">
    <property type="entry name" value="TM_PBP2"/>
    <property type="match status" value="1"/>
</dbReference>
<organism evidence="10 11">
    <name type="scientific">Vineibacter terrae</name>
    <dbReference type="NCBI Taxonomy" id="2586908"/>
    <lineage>
        <taxon>Bacteria</taxon>
        <taxon>Pseudomonadati</taxon>
        <taxon>Pseudomonadota</taxon>
        <taxon>Alphaproteobacteria</taxon>
        <taxon>Hyphomicrobiales</taxon>
        <taxon>Vineibacter</taxon>
    </lineage>
</organism>
<dbReference type="InterPro" id="IPR000515">
    <property type="entry name" value="MetI-like"/>
</dbReference>
<keyword evidence="4" id="KW-0997">Cell inner membrane</keyword>
<keyword evidence="7 8" id="KW-0472">Membrane</keyword>
<evidence type="ECO:0000256" key="1">
    <source>
        <dbReference type="ARBA" id="ARBA00004429"/>
    </source>
</evidence>
<keyword evidence="6 8" id="KW-1133">Transmembrane helix</keyword>
<dbReference type="RefSeq" id="WP_147847575.1">
    <property type="nucleotide sequence ID" value="NZ_VDUZ01000014.1"/>
</dbReference>
<dbReference type="InterPro" id="IPR035906">
    <property type="entry name" value="MetI-like_sf"/>
</dbReference>
<evidence type="ECO:0000256" key="4">
    <source>
        <dbReference type="ARBA" id="ARBA00022519"/>
    </source>
</evidence>
<name>A0A5C8PMK0_9HYPH</name>
<dbReference type="Proteomes" id="UP000321638">
    <property type="component" value="Unassembled WGS sequence"/>
</dbReference>
<feature type="transmembrane region" description="Helical" evidence="8">
    <location>
        <begin position="133"/>
        <end position="154"/>
    </location>
</feature>
<dbReference type="GO" id="GO:0055085">
    <property type="term" value="P:transmembrane transport"/>
    <property type="evidence" value="ECO:0007669"/>
    <property type="project" value="InterPro"/>
</dbReference>
<proteinExistence type="inferred from homology"/>
<dbReference type="Pfam" id="PF00528">
    <property type="entry name" value="BPD_transp_1"/>
    <property type="match status" value="1"/>
</dbReference>
<comment type="caution">
    <text evidence="10">The sequence shown here is derived from an EMBL/GenBank/DDBJ whole genome shotgun (WGS) entry which is preliminary data.</text>
</comment>
<evidence type="ECO:0000259" key="9">
    <source>
        <dbReference type="PROSITE" id="PS50928"/>
    </source>
</evidence>
<sequence length="263" mass="28235">MTAGRFVLHAAAWAVVVFLMVPTLVVVPMSFGPAEHLQFPPNGFTLRWYGDYFADPDWMSATWFSVRAGIIAAVGATVVGTMTALALVRGRVIGRRILDLLIVGPIVVPHIALAVALFLVFDRLRLNGTLVGFAIAHTVLAAPFAIFSVLAALYRFDADLEMAALSCGASRLRAFWHVTLPLILPGVLSGAMFAFIISFDEAVISFFISDIDGKSLPRKLFEDIDYNLTPVVAAVASLLSVVSIAVLVGGHVVGRITARRRAG</sequence>
<dbReference type="SUPFAM" id="SSF161098">
    <property type="entry name" value="MetI-like"/>
    <property type="match status" value="1"/>
</dbReference>
<evidence type="ECO:0000256" key="5">
    <source>
        <dbReference type="ARBA" id="ARBA00022692"/>
    </source>
</evidence>
<evidence type="ECO:0000256" key="6">
    <source>
        <dbReference type="ARBA" id="ARBA00022989"/>
    </source>
</evidence>
<keyword evidence="11" id="KW-1185">Reference proteome</keyword>
<dbReference type="OrthoDB" id="7268769at2"/>
<evidence type="ECO:0000256" key="7">
    <source>
        <dbReference type="ARBA" id="ARBA00023136"/>
    </source>
</evidence>
<evidence type="ECO:0000313" key="11">
    <source>
        <dbReference type="Proteomes" id="UP000321638"/>
    </source>
</evidence>
<feature type="transmembrane region" description="Helical" evidence="8">
    <location>
        <begin position="228"/>
        <end position="253"/>
    </location>
</feature>
<feature type="transmembrane region" description="Helical" evidence="8">
    <location>
        <begin position="175"/>
        <end position="208"/>
    </location>
</feature>
<gene>
    <name evidence="10" type="ORF">FHP25_14045</name>
</gene>
<keyword evidence="2 8" id="KW-0813">Transport</keyword>
<evidence type="ECO:0000256" key="2">
    <source>
        <dbReference type="ARBA" id="ARBA00022448"/>
    </source>
</evidence>
<keyword evidence="5 8" id="KW-0812">Transmembrane</keyword>
<dbReference type="Gene3D" id="1.10.3720.10">
    <property type="entry name" value="MetI-like"/>
    <property type="match status" value="1"/>
</dbReference>
<evidence type="ECO:0000313" key="10">
    <source>
        <dbReference type="EMBL" id="TXL75361.1"/>
    </source>
</evidence>
<evidence type="ECO:0000256" key="8">
    <source>
        <dbReference type="RuleBase" id="RU363032"/>
    </source>
</evidence>
<dbReference type="EMBL" id="VDUZ01000014">
    <property type="protein sequence ID" value="TXL75361.1"/>
    <property type="molecule type" value="Genomic_DNA"/>
</dbReference>
<dbReference type="GO" id="GO:0005886">
    <property type="term" value="C:plasma membrane"/>
    <property type="evidence" value="ECO:0007669"/>
    <property type="project" value="UniProtKB-SubCell"/>
</dbReference>
<feature type="domain" description="ABC transmembrane type-1" evidence="9">
    <location>
        <begin position="62"/>
        <end position="250"/>
    </location>
</feature>
<comment type="subcellular location">
    <subcellularLocation>
        <location evidence="1">Cell inner membrane</location>
        <topology evidence="1">Multi-pass membrane protein</topology>
    </subcellularLocation>
    <subcellularLocation>
        <location evidence="8">Cell membrane</location>
        <topology evidence="8">Multi-pass membrane protein</topology>
    </subcellularLocation>
</comment>